<feature type="domain" description="FMN-dependent dehydrogenase" evidence="2">
    <location>
        <begin position="2"/>
        <end position="37"/>
    </location>
</feature>
<evidence type="ECO:0000313" key="3">
    <source>
        <dbReference type="EMBL" id="KAA1078814.1"/>
    </source>
</evidence>
<organism evidence="3 4">
    <name type="scientific">Puccinia graminis f. sp. tritici</name>
    <dbReference type="NCBI Taxonomy" id="56615"/>
    <lineage>
        <taxon>Eukaryota</taxon>
        <taxon>Fungi</taxon>
        <taxon>Dikarya</taxon>
        <taxon>Basidiomycota</taxon>
        <taxon>Pucciniomycotina</taxon>
        <taxon>Pucciniomycetes</taxon>
        <taxon>Pucciniales</taxon>
        <taxon>Pucciniaceae</taxon>
        <taxon>Puccinia</taxon>
    </lineage>
</organism>
<proteinExistence type="predicted"/>
<dbReference type="GO" id="GO:0016491">
    <property type="term" value="F:oxidoreductase activity"/>
    <property type="evidence" value="ECO:0007669"/>
    <property type="project" value="InterPro"/>
</dbReference>
<name>A0A5B0MRU0_PUCGR</name>
<accession>A0A5B0MRU0</accession>
<dbReference type="InterPro" id="IPR000262">
    <property type="entry name" value="FMN-dep_DH"/>
</dbReference>
<sequence length="109" mass="12873">MGYYSSGSDDEISLRENRAAFKRVWFRPKNLKRCKTDRLFVSITRFYSTRKTRTSRRRKEPDDCAGQEGINSNGYPTLASCAFEELVQARAESQNQWYQVYVNQDREKN</sequence>
<dbReference type="Pfam" id="PF01070">
    <property type="entry name" value="FMN_dh"/>
    <property type="match status" value="1"/>
</dbReference>
<evidence type="ECO:0000256" key="1">
    <source>
        <dbReference type="ARBA" id="ARBA00001917"/>
    </source>
</evidence>
<dbReference type="SUPFAM" id="SSF51395">
    <property type="entry name" value="FMN-linked oxidoreductases"/>
    <property type="match status" value="1"/>
</dbReference>
<evidence type="ECO:0000313" key="4">
    <source>
        <dbReference type="Proteomes" id="UP000324748"/>
    </source>
</evidence>
<comment type="cofactor">
    <cofactor evidence="1">
        <name>FMN</name>
        <dbReference type="ChEBI" id="CHEBI:58210"/>
    </cofactor>
</comment>
<gene>
    <name evidence="3" type="ORF">PGT21_001022</name>
</gene>
<keyword evidence="4" id="KW-1185">Reference proteome</keyword>
<reference evidence="3 4" key="1">
    <citation type="submission" date="2019-05" db="EMBL/GenBank/DDBJ databases">
        <title>Emergence of the Ug99 lineage of the wheat stem rust pathogen through somatic hybridization.</title>
        <authorList>
            <person name="Li F."/>
            <person name="Upadhyaya N.M."/>
            <person name="Sperschneider J."/>
            <person name="Matny O."/>
            <person name="Nguyen-Phuc H."/>
            <person name="Mago R."/>
            <person name="Raley C."/>
            <person name="Miller M.E."/>
            <person name="Silverstein K.A.T."/>
            <person name="Henningsen E."/>
            <person name="Hirsch C.D."/>
            <person name="Visser B."/>
            <person name="Pretorius Z.A."/>
            <person name="Steffenson B.J."/>
            <person name="Schwessinger B."/>
            <person name="Dodds P.N."/>
            <person name="Figueroa M."/>
        </authorList>
    </citation>
    <scope>NUCLEOTIDE SEQUENCE [LARGE SCALE GENOMIC DNA]</scope>
    <source>
        <strain evidence="3">21-0</strain>
    </source>
</reference>
<dbReference type="EMBL" id="VSWC01000135">
    <property type="protein sequence ID" value="KAA1078814.1"/>
    <property type="molecule type" value="Genomic_DNA"/>
</dbReference>
<comment type="caution">
    <text evidence="3">The sequence shown here is derived from an EMBL/GenBank/DDBJ whole genome shotgun (WGS) entry which is preliminary data.</text>
</comment>
<dbReference type="Proteomes" id="UP000324748">
    <property type="component" value="Unassembled WGS sequence"/>
</dbReference>
<dbReference type="AlphaFoldDB" id="A0A5B0MRU0"/>
<dbReference type="OrthoDB" id="25826at2759"/>
<evidence type="ECO:0000259" key="2">
    <source>
        <dbReference type="Pfam" id="PF01070"/>
    </source>
</evidence>
<dbReference type="Gene3D" id="3.20.20.70">
    <property type="entry name" value="Aldolase class I"/>
    <property type="match status" value="1"/>
</dbReference>
<protein>
    <recommendedName>
        <fullName evidence="2">FMN-dependent dehydrogenase domain-containing protein</fullName>
    </recommendedName>
</protein>
<dbReference type="InterPro" id="IPR013785">
    <property type="entry name" value="Aldolase_TIM"/>
</dbReference>